<accession>A0ABX7FX69</accession>
<proteinExistence type="predicted"/>
<gene>
    <name evidence="1" type="ORF">JNE38_00580</name>
</gene>
<evidence type="ECO:0000313" key="2">
    <source>
        <dbReference type="Proteomes" id="UP000596248"/>
    </source>
</evidence>
<keyword evidence="2" id="KW-1185">Reference proteome</keyword>
<name>A0ABX7FX69_BRECH</name>
<dbReference type="Proteomes" id="UP000596248">
    <property type="component" value="Chromosome"/>
</dbReference>
<organism evidence="1 2">
    <name type="scientific">Brevibacillus choshinensis</name>
    <dbReference type="NCBI Taxonomy" id="54911"/>
    <lineage>
        <taxon>Bacteria</taxon>
        <taxon>Bacillati</taxon>
        <taxon>Bacillota</taxon>
        <taxon>Bacilli</taxon>
        <taxon>Bacillales</taxon>
        <taxon>Paenibacillaceae</taxon>
        <taxon>Brevibacillus</taxon>
    </lineage>
</organism>
<evidence type="ECO:0000313" key="1">
    <source>
        <dbReference type="EMBL" id="QRG70398.1"/>
    </source>
</evidence>
<dbReference type="Gene3D" id="3.40.50.720">
    <property type="entry name" value="NAD(P)-binding Rossmann-like Domain"/>
    <property type="match status" value="1"/>
</dbReference>
<protein>
    <submittedName>
        <fullName evidence="1">Uncharacterized protein</fullName>
    </submittedName>
</protein>
<sequence length="313" mass="35950">MECGIQLIPFEIEKGAFHSEADGWLLTKSRDMKTWGEMAQEAAVSPGLLLVYGEEIPYGWTESVTDRGSSLGSWEVVRMALLSEKEKALVGGKPDGEWLRMVCRLLARYQRVSLVCSIREVDEILRQLPMYLSWKERFYLELGERCDQEGISLQTVSRALGMDKRIGQGWLYPNRLDQAPLCRWIEREGKLAMEKANVHRVVLWGSAIMWNQMDTSWLTGKEVCLLSQEEKQIPNEVFTEYWQCEQWQKALQNADLLVIGTADDIIRELPLKELVHSMKQANVVDACACFPVQETQNVLQSYRAIGEKTNVWE</sequence>
<dbReference type="EMBL" id="CP069127">
    <property type="protein sequence ID" value="QRG70398.1"/>
    <property type="molecule type" value="Genomic_DNA"/>
</dbReference>
<reference evidence="1 2" key="1">
    <citation type="submission" date="2021-01" db="EMBL/GenBank/DDBJ databases">
        <title>Identification of strong promoters based on the transcriptome of Brevibacillus choshinensis.</title>
        <authorList>
            <person name="Yao D."/>
            <person name="Zhang K."/>
            <person name="Wu J."/>
        </authorList>
    </citation>
    <scope>NUCLEOTIDE SEQUENCE [LARGE SCALE GENOMIC DNA]</scope>
    <source>
        <strain evidence="1 2">HPD31-SP3</strain>
    </source>
</reference>